<reference evidence="2" key="1">
    <citation type="submission" date="2013-11" db="EMBL/GenBank/DDBJ databases">
        <title>Draft genome sequence of the broad-host-range Rhizobium sp. LPU83 strain, a member of the low-genetic diversity Oregon-like Rhizobium sp. group.</title>
        <authorList>
            <person name="Wibberg D."/>
            <person name="Puehler A."/>
            <person name="Schlueter A."/>
        </authorList>
    </citation>
    <scope>NUCLEOTIDE SEQUENCE [LARGE SCALE GENOMIC DNA]</scope>
    <source>
        <strain evidence="2">LPU83</strain>
        <plasmid evidence="2">pLPU83b</plasmid>
    </source>
</reference>
<geneLocation type="plasmid" evidence="2">
    <name>pLPU83b</name>
</geneLocation>
<sequence>MVDDRETVATSGSRMAEGLSPFACLPPSPRLDDPQIVTASPVRTRLTAALRVEVDFPKIPKYADRALQGRLMRTNLHAFGA</sequence>
<comment type="caution">
    <text evidence="2">The sequence shown here is derived from an EMBL/GenBank/DDBJ whole genome shotgun (WGS) entry which is preliminary data.</text>
</comment>
<dbReference type="RefSeq" id="WP_024319269.1">
    <property type="nucleotide sequence ID" value="NZ_ATTO01000211.1"/>
</dbReference>
<accession>W6RI79</accession>
<dbReference type="Proteomes" id="UP000019443">
    <property type="component" value="Unassembled WGS sequence"/>
</dbReference>
<organism evidence="2 3">
    <name type="scientific">Rhizobium favelukesii</name>
    <dbReference type="NCBI Taxonomy" id="348824"/>
    <lineage>
        <taxon>Bacteria</taxon>
        <taxon>Pseudomonadati</taxon>
        <taxon>Pseudomonadota</taxon>
        <taxon>Alphaproteobacteria</taxon>
        <taxon>Hyphomicrobiales</taxon>
        <taxon>Rhizobiaceae</taxon>
        <taxon>Rhizobium/Agrobacterium group</taxon>
        <taxon>Rhizobium</taxon>
    </lineage>
</organism>
<keyword evidence="3" id="KW-1185">Reference proteome</keyword>
<dbReference type="AlphaFoldDB" id="W6RI79"/>
<evidence type="ECO:0000313" key="3">
    <source>
        <dbReference type="Proteomes" id="UP000019443"/>
    </source>
</evidence>
<protein>
    <submittedName>
        <fullName evidence="2">Uncharacterized protein</fullName>
    </submittedName>
</protein>
<evidence type="ECO:0000313" key="2">
    <source>
        <dbReference type="EMBL" id="CDM60544.1"/>
    </source>
</evidence>
<dbReference type="EMBL" id="CBYB010000055">
    <property type="protein sequence ID" value="CDM60544.1"/>
    <property type="molecule type" value="Genomic_DNA"/>
</dbReference>
<keyword evidence="2" id="KW-0614">Plasmid</keyword>
<evidence type="ECO:0000256" key="1">
    <source>
        <dbReference type="SAM" id="MobiDB-lite"/>
    </source>
</evidence>
<gene>
    <name evidence="2" type="ORF">LPU83_pLPU83b_0564</name>
</gene>
<feature type="region of interest" description="Disordered" evidence="1">
    <location>
        <begin position="1"/>
        <end position="21"/>
    </location>
</feature>
<name>W6RI79_9HYPH</name>
<proteinExistence type="predicted"/>